<keyword evidence="1" id="KW-0645">Protease</keyword>
<reference evidence="8" key="1">
    <citation type="submission" date="2016-10" db="EMBL/GenBank/DDBJ databases">
        <authorList>
            <person name="Benchimol M."/>
            <person name="Almeida L.G."/>
            <person name="Vasconcelos A.T."/>
            <person name="Perreira-Neves A."/>
            <person name="Rosa I.A."/>
            <person name="Tasca T."/>
            <person name="Bogo M.R."/>
            <person name="de Souza W."/>
        </authorList>
    </citation>
    <scope>NUCLEOTIDE SEQUENCE [LARGE SCALE GENOMIC DNA]</scope>
    <source>
        <strain evidence="8">K</strain>
    </source>
</reference>
<evidence type="ECO:0000256" key="1">
    <source>
        <dbReference type="ARBA" id="ARBA00022670"/>
    </source>
</evidence>
<dbReference type="Gene3D" id="2.60.120.260">
    <property type="entry name" value="Galactose-binding domain-like"/>
    <property type="match status" value="1"/>
</dbReference>
<accession>A0A1J4K082</accession>
<keyword evidence="5" id="KW-1133">Transmembrane helix</keyword>
<keyword evidence="6" id="KW-0732">Signal</keyword>
<dbReference type="RefSeq" id="XP_068357272.1">
    <property type="nucleotide sequence ID" value="XM_068493106.1"/>
</dbReference>
<protein>
    <submittedName>
        <fullName evidence="8">Clan SB, family S8, subtilisin-like serine peptidase</fullName>
    </submittedName>
</protein>
<keyword evidence="3" id="KW-0720">Serine protease</keyword>
<dbReference type="InterPro" id="IPR000209">
    <property type="entry name" value="Peptidase_S8/S53_dom"/>
</dbReference>
<keyword evidence="5" id="KW-0472">Membrane</keyword>
<comment type="caution">
    <text evidence="8">The sequence shown here is derived from an EMBL/GenBank/DDBJ whole genome shotgun (WGS) entry which is preliminary data.</text>
</comment>
<evidence type="ECO:0000313" key="9">
    <source>
        <dbReference type="Proteomes" id="UP000179807"/>
    </source>
</evidence>
<dbReference type="VEuPathDB" id="TrichDB:TRFO_06448"/>
<dbReference type="PANTHER" id="PTHR42884">
    <property type="entry name" value="PROPROTEIN CONVERTASE SUBTILISIN/KEXIN-RELATED"/>
    <property type="match status" value="1"/>
</dbReference>
<comment type="similarity">
    <text evidence="4">Belongs to the peptidase S8 family.</text>
</comment>
<dbReference type="PROSITE" id="PS51829">
    <property type="entry name" value="P_HOMO_B"/>
    <property type="match status" value="1"/>
</dbReference>
<dbReference type="InterPro" id="IPR008979">
    <property type="entry name" value="Galactose-bd-like_sf"/>
</dbReference>
<dbReference type="GO" id="GO:0016020">
    <property type="term" value="C:membrane"/>
    <property type="evidence" value="ECO:0007669"/>
    <property type="project" value="TreeGrafter"/>
</dbReference>
<dbReference type="AlphaFoldDB" id="A0A1J4K082"/>
<dbReference type="SUPFAM" id="SSF49785">
    <property type="entry name" value="Galactose-binding domain-like"/>
    <property type="match status" value="1"/>
</dbReference>
<dbReference type="SUPFAM" id="SSF52743">
    <property type="entry name" value="Subtilisin-like"/>
    <property type="match status" value="1"/>
</dbReference>
<proteinExistence type="inferred from homology"/>
<dbReference type="GO" id="GO:0004252">
    <property type="term" value="F:serine-type endopeptidase activity"/>
    <property type="evidence" value="ECO:0007669"/>
    <property type="project" value="InterPro"/>
</dbReference>
<dbReference type="InterPro" id="IPR036852">
    <property type="entry name" value="Peptidase_S8/S53_dom_sf"/>
</dbReference>
<gene>
    <name evidence="8" type="ORF">TRFO_06448</name>
</gene>
<dbReference type="Proteomes" id="UP000179807">
    <property type="component" value="Unassembled WGS sequence"/>
</dbReference>
<keyword evidence="9" id="KW-1185">Reference proteome</keyword>
<comment type="caution">
    <text evidence="4">Lacks conserved residue(s) required for the propagation of feature annotation.</text>
</comment>
<dbReference type="GO" id="GO:0005737">
    <property type="term" value="C:cytoplasm"/>
    <property type="evidence" value="ECO:0007669"/>
    <property type="project" value="UniProtKB-ARBA"/>
</dbReference>
<dbReference type="GO" id="GO:0016485">
    <property type="term" value="P:protein processing"/>
    <property type="evidence" value="ECO:0007669"/>
    <property type="project" value="TreeGrafter"/>
</dbReference>
<evidence type="ECO:0000256" key="3">
    <source>
        <dbReference type="ARBA" id="ARBA00022825"/>
    </source>
</evidence>
<keyword evidence="2" id="KW-0378">Hydrolase</keyword>
<dbReference type="PROSITE" id="PS51892">
    <property type="entry name" value="SUBTILASE"/>
    <property type="match status" value="1"/>
</dbReference>
<evidence type="ECO:0000256" key="2">
    <source>
        <dbReference type="ARBA" id="ARBA00022801"/>
    </source>
</evidence>
<evidence type="ECO:0000256" key="6">
    <source>
        <dbReference type="SAM" id="SignalP"/>
    </source>
</evidence>
<feature type="transmembrane region" description="Helical" evidence="5">
    <location>
        <begin position="820"/>
        <end position="843"/>
    </location>
</feature>
<dbReference type="GeneID" id="94827810"/>
<dbReference type="PANTHER" id="PTHR42884:SF14">
    <property type="entry name" value="NEUROENDOCRINE CONVERTASE 1"/>
    <property type="match status" value="1"/>
</dbReference>
<feature type="chain" id="PRO_5012859693" evidence="6">
    <location>
        <begin position="18"/>
        <end position="866"/>
    </location>
</feature>
<evidence type="ECO:0000313" key="8">
    <source>
        <dbReference type="EMBL" id="OHT04136.1"/>
    </source>
</evidence>
<evidence type="ECO:0000256" key="5">
    <source>
        <dbReference type="SAM" id="Phobius"/>
    </source>
</evidence>
<organism evidence="8 9">
    <name type="scientific">Tritrichomonas foetus</name>
    <dbReference type="NCBI Taxonomy" id="1144522"/>
    <lineage>
        <taxon>Eukaryota</taxon>
        <taxon>Metamonada</taxon>
        <taxon>Parabasalia</taxon>
        <taxon>Tritrichomonadida</taxon>
        <taxon>Tritrichomonadidae</taxon>
        <taxon>Tritrichomonas</taxon>
    </lineage>
</organism>
<dbReference type="Gene3D" id="3.40.50.200">
    <property type="entry name" value="Peptidase S8/S53 domain"/>
    <property type="match status" value="1"/>
</dbReference>
<feature type="signal peptide" evidence="6">
    <location>
        <begin position="1"/>
        <end position="17"/>
    </location>
</feature>
<dbReference type="EMBL" id="MLAK01000804">
    <property type="protein sequence ID" value="OHT04136.1"/>
    <property type="molecule type" value="Genomic_DNA"/>
</dbReference>
<dbReference type="InterPro" id="IPR002884">
    <property type="entry name" value="P_dom"/>
</dbReference>
<name>A0A1J4K082_9EUKA</name>
<dbReference type="OrthoDB" id="300641at2759"/>
<sequence>MLLFSIFLPILSYEANGPDCPQYANMYPLHNSGQFFGIPGEDIHFDEVFPNERFGARASVNIIDNGCIHHGDLGEGFQLKNSFNYFTNSTDPTPINLSDPLSSHGTQLAGIVAARADGTCAVGVAPLAYVSCFALFDYSESDQNHTEIFNNNYYQIGSKYRDNFFDALKRDNDNHDNVKLIGMPLKCDSRECQYEEDDDELNNIINSAPETLNFVVSAGSGSQIGADTNNFAFARNPRVIVVSDSTNRGSRSSWSPRGCNILVNGPVGGSSSQQGDNTSAKFPGFPGLSVNSTFSNESECTESVDPEGMGAALVAGAIAVMADINLGLTWREIQTLLIVTSSKNNPKHNSWTTNGLVPYSPIYGFGRIDLDAITESLVGRKFKLPPLFSQSFNRTSEKGIKINSIRNGNTEIFVDIKTDIVFTEFLELTINITASQPSLLRIYLISPLDNTAEVKTYSTSSDKNNQKFHLYKFLIRNFFFEDPNGVWRLQITYDSPLSDASLHYVAMNISGCTVQPEIPYVPSKDGANPYSKPLSTLINKTVNISLNNSPKIECGKTYELFLTTDDEDKHDVFLYLSDKHRTSRWPLLQSSQKTNTNVEFQIPCLFKDGAELILIAEGRIEEIYGELEINVSHKYADPSVNYAFIEQPGRYELLDIDEKIEIKPSLSLGYLNDGPYSHLARISFHDTDNNTLRFSKEVSLLEPIKFKYQGEKCFRCVLSIVPVFHITQTESNNELQSKLNNTNLSHVNESGDFENEDCLAMIQPVSVLNPITDGKVEPFPLQLNEHCPIPPGVLTPTPIPEPPTMTPTATDPAPPTKQSILAIVVGSLFLVIFIGSIIVFFWCNLDSKDTSQAFSIAESESLISNL</sequence>
<dbReference type="GO" id="GO:0012505">
    <property type="term" value="C:endomembrane system"/>
    <property type="evidence" value="ECO:0007669"/>
    <property type="project" value="UniProtKB-ARBA"/>
</dbReference>
<feature type="domain" description="P/Homo B" evidence="7">
    <location>
        <begin position="383"/>
        <end position="515"/>
    </location>
</feature>
<dbReference type="Pfam" id="PF00082">
    <property type="entry name" value="Peptidase_S8"/>
    <property type="match status" value="1"/>
</dbReference>
<keyword evidence="5" id="KW-0812">Transmembrane</keyword>
<dbReference type="Pfam" id="PF01483">
    <property type="entry name" value="P_proprotein"/>
    <property type="match status" value="1"/>
</dbReference>
<evidence type="ECO:0000256" key="4">
    <source>
        <dbReference type="PROSITE-ProRule" id="PRU01240"/>
    </source>
</evidence>
<evidence type="ECO:0000259" key="7">
    <source>
        <dbReference type="PROSITE" id="PS51829"/>
    </source>
</evidence>